<dbReference type="EMBL" id="BT140182">
    <property type="protein sequence ID" value="AFK39977.1"/>
    <property type="molecule type" value="mRNA"/>
</dbReference>
<reference evidence="1" key="1">
    <citation type="submission" date="2012-05" db="EMBL/GenBank/DDBJ databases">
        <authorList>
            <person name="Krishnakumar V."/>
            <person name="Cheung F."/>
            <person name="Xiao Y."/>
            <person name="Chan A."/>
            <person name="Moskal W.A."/>
            <person name="Town C.D."/>
        </authorList>
    </citation>
    <scope>NUCLEOTIDE SEQUENCE</scope>
</reference>
<organism evidence="1">
    <name type="scientific">Lotus japonicus</name>
    <name type="common">Lotus corniculatus var. japonicus</name>
    <dbReference type="NCBI Taxonomy" id="34305"/>
    <lineage>
        <taxon>Eukaryota</taxon>
        <taxon>Viridiplantae</taxon>
        <taxon>Streptophyta</taxon>
        <taxon>Embryophyta</taxon>
        <taxon>Tracheophyta</taxon>
        <taxon>Spermatophyta</taxon>
        <taxon>Magnoliopsida</taxon>
        <taxon>eudicotyledons</taxon>
        <taxon>Gunneridae</taxon>
        <taxon>Pentapetalae</taxon>
        <taxon>rosids</taxon>
        <taxon>fabids</taxon>
        <taxon>Fabales</taxon>
        <taxon>Fabaceae</taxon>
        <taxon>Papilionoideae</taxon>
        <taxon>50 kb inversion clade</taxon>
        <taxon>NPAAA clade</taxon>
        <taxon>Hologalegina</taxon>
        <taxon>robinioid clade</taxon>
        <taxon>Loteae</taxon>
        <taxon>Lotus</taxon>
    </lineage>
</organism>
<sequence>MSCIPADRCTFFKECMLFRSCTCFQV</sequence>
<name>I3SI85_LOTJA</name>
<protein>
    <submittedName>
        <fullName evidence="1">Uncharacterized protein</fullName>
    </submittedName>
</protein>
<proteinExistence type="evidence at transcript level"/>
<accession>I3SI85</accession>
<evidence type="ECO:0000313" key="1">
    <source>
        <dbReference type="EMBL" id="AFK39977.1"/>
    </source>
</evidence>
<dbReference type="AlphaFoldDB" id="I3SI85"/>